<feature type="domain" description="CNNM transmembrane" evidence="10">
    <location>
        <begin position="2"/>
        <end position="205"/>
    </location>
</feature>
<dbReference type="CDD" id="cd04590">
    <property type="entry name" value="CBS_pair_CorC_HlyC_assoc"/>
    <property type="match status" value="1"/>
</dbReference>
<dbReference type="Pfam" id="PF00571">
    <property type="entry name" value="CBS"/>
    <property type="match status" value="2"/>
</dbReference>
<dbReference type="SUPFAM" id="SSF54631">
    <property type="entry name" value="CBS-domain pair"/>
    <property type="match status" value="1"/>
</dbReference>
<evidence type="ECO:0000313" key="11">
    <source>
        <dbReference type="EMBL" id="OIQ80215.1"/>
    </source>
</evidence>
<reference evidence="11" key="1">
    <citation type="submission" date="2016-10" db="EMBL/GenBank/DDBJ databases">
        <title>Sequence of Gallionella enrichment culture.</title>
        <authorList>
            <person name="Poehlein A."/>
            <person name="Muehling M."/>
            <person name="Daniel R."/>
        </authorList>
    </citation>
    <scope>NUCLEOTIDE SEQUENCE</scope>
</reference>
<dbReference type="InterPro" id="IPR005170">
    <property type="entry name" value="Transptr-assoc_dom"/>
</dbReference>
<dbReference type="FunFam" id="3.10.580.10:FF:000002">
    <property type="entry name" value="Magnesium/cobalt efflux protein CorC"/>
    <property type="match status" value="1"/>
</dbReference>
<dbReference type="InterPro" id="IPR000644">
    <property type="entry name" value="CBS_dom"/>
</dbReference>
<dbReference type="InterPro" id="IPR016169">
    <property type="entry name" value="FAD-bd_PCMH_sub2"/>
</dbReference>
<keyword evidence="3 8" id="KW-0812">Transmembrane</keyword>
<dbReference type="GO" id="GO:0005886">
    <property type="term" value="C:plasma membrane"/>
    <property type="evidence" value="ECO:0007669"/>
    <property type="project" value="UniProtKB-SubCell"/>
</dbReference>
<feature type="transmembrane region" description="Helical" evidence="8">
    <location>
        <begin position="101"/>
        <end position="125"/>
    </location>
</feature>
<accession>A0A1J5QJV0</accession>
<dbReference type="GO" id="GO:0050660">
    <property type="term" value="F:flavin adenine dinucleotide binding"/>
    <property type="evidence" value="ECO:0007669"/>
    <property type="project" value="InterPro"/>
</dbReference>
<dbReference type="Pfam" id="PF01595">
    <property type="entry name" value="CNNM"/>
    <property type="match status" value="1"/>
</dbReference>
<feature type="domain" description="CBS" evidence="9">
    <location>
        <begin position="281"/>
        <end position="338"/>
    </location>
</feature>
<sequence length="433" mass="47143">MTLGDLWGSFALVLFFILLGGLFVAAEISLLSLRESQLKALAGRGGRGARVASLAANPNRFLAAAQVGVTVSGFLSAALGAERFSIHLRPTFLRWGMSSGLANATALLLSTLAVAYVSLVIGELVPKRLALQRTEQIALAAAPSIDRIASVFRPFIWLLSKSTDLIVRMFGFDPKARREEISGEELIGLVSGHAALTAEERGIVEDVFSASDRQLHEIMVPRTEVDFLDYNMSIDRAIAFAIEKKRSRYPVMRGSSDEIAGFIHVRDLLDPNLRGVRLGDLVRDVVFLPGTKRLLPALSELRAAHLHLAIVLDEYGGTDGIVTLEDIVEQLIGDIRDEYDTDSSDDTTKSVTGEYQVDGLTSLEDLVEETGFEIPEGPYETVAGFVLHRLGRMPIIGDEIVEGQIALSVLALDGRRISRVQIRPAPTEPELAE</sequence>
<evidence type="ECO:0000256" key="3">
    <source>
        <dbReference type="ARBA" id="ARBA00022692"/>
    </source>
</evidence>
<proteinExistence type="predicted"/>
<evidence type="ECO:0000256" key="4">
    <source>
        <dbReference type="ARBA" id="ARBA00022737"/>
    </source>
</evidence>
<dbReference type="Pfam" id="PF03471">
    <property type="entry name" value="CorC_HlyC"/>
    <property type="match status" value="1"/>
</dbReference>
<keyword evidence="5 8" id="KW-1133">Transmembrane helix</keyword>
<dbReference type="Gene3D" id="3.10.580.10">
    <property type="entry name" value="CBS-domain"/>
    <property type="match status" value="1"/>
</dbReference>
<keyword evidence="7 8" id="KW-0472">Membrane</keyword>
<evidence type="ECO:0000256" key="5">
    <source>
        <dbReference type="ARBA" id="ARBA00022989"/>
    </source>
</evidence>
<evidence type="ECO:0000259" key="10">
    <source>
        <dbReference type="PROSITE" id="PS51846"/>
    </source>
</evidence>
<keyword evidence="2" id="KW-1003">Cell membrane</keyword>
<comment type="subcellular location">
    <subcellularLocation>
        <location evidence="1">Cell membrane</location>
        <topology evidence="1">Multi-pass membrane protein</topology>
    </subcellularLocation>
</comment>
<dbReference type="SUPFAM" id="SSF56176">
    <property type="entry name" value="FAD-binding/transporter-associated domain-like"/>
    <property type="match status" value="1"/>
</dbReference>
<evidence type="ECO:0000256" key="1">
    <source>
        <dbReference type="ARBA" id="ARBA00004651"/>
    </source>
</evidence>
<keyword evidence="6" id="KW-0129">CBS domain</keyword>
<dbReference type="InterPro" id="IPR046342">
    <property type="entry name" value="CBS_dom_sf"/>
</dbReference>
<dbReference type="PROSITE" id="PS51846">
    <property type="entry name" value="CNNM"/>
    <property type="match status" value="1"/>
</dbReference>
<dbReference type="PROSITE" id="PS51371">
    <property type="entry name" value="CBS"/>
    <property type="match status" value="2"/>
</dbReference>
<comment type="caution">
    <text evidence="11">The sequence shown here is derived from an EMBL/GenBank/DDBJ whole genome shotgun (WGS) entry which is preliminary data.</text>
</comment>
<name>A0A1J5QJV0_9ZZZZ</name>
<dbReference type="EMBL" id="MLJW01001092">
    <property type="protein sequence ID" value="OIQ80215.1"/>
    <property type="molecule type" value="Genomic_DNA"/>
</dbReference>
<dbReference type="InterPro" id="IPR051676">
    <property type="entry name" value="UPF0053_domain"/>
</dbReference>
<dbReference type="Gene3D" id="3.30.465.10">
    <property type="match status" value="1"/>
</dbReference>
<protein>
    <submittedName>
        <fullName evidence="11">Magnesium and cobalt efflux protein CorC</fullName>
    </submittedName>
</protein>
<dbReference type="AlphaFoldDB" id="A0A1J5QJV0"/>
<dbReference type="SMART" id="SM01091">
    <property type="entry name" value="CorC_HlyC"/>
    <property type="match status" value="1"/>
</dbReference>
<dbReference type="InterPro" id="IPR036318">
    <property type="entry name" value="FAD-bd_PCMH-like_sf"/>
</dbReference>
<evidence type="ECO:0000256" key="2">
    <source>
        <dbReference type="ARBA" id="ARBA00022475"/>
    </source>
</evidence>
<gene>
    <name evidence="11" type="primary">corC_22</name>
    <name evidence="11" type="ORF">GALL_380330</name>
</gene>
<feature type="transmembrane region" description="Helical" evidence="8">
    <location>
        <begin position="6"/>
        <end position="31"/>
    </location>
</feature>
<dbReference type="PANTHER" id="PTHR43099:SF2">
    <property type="entry name" value="UPF0053 PROTEIN YRKA"/>
    <property type="match status" value="1"/>
</dbReference>
<organism evidence="11">
    <name type="scientific">mine drainage metagenome</name>
    <dbReference type="NCBI Taxonomy" id="410659"/>
    <lineage>
        <taxon>unclassified sequences</taxon>
        <taxon>metagenomes</taxon>
        <taxon>ecological metagenomes</taxon>
    </lineage>
</organism>
<feature type="domain" description="CBS" evidence="9">
    <location>
        <begin position="219"/>
        <end position="278"/>
    </location>
</feature>
<dbReference type="PANTHER" id="PTHR43099">
    <property type="entry name" value="UPF0053 PROTEIN YRKA"/>
    <property type="match status" value="1"/>
</dbReference>
<dbReference type="InterPro" id="IPR002550">
    <property type="entry name" value="CNNM"/>
</dbReference>
<evidence type="ECO:0000256" key="7">
    <source>
        <dbReference type="ARBA" id="ARBA00023136"/>
    </source>
</evidence>
<dbReference type="InterPro" id="IPR044751">
    <property type="entry name" value="Ion_transp-like_CBS"/>
</dbReference>
<evidence type="ECO:0000256" key="6">
    <source>
        <dbReference type="ARBA" id="ARBA00023122"/>
    </source>
</evidence>
<evidence type="ECO:0000256" key="8">
    <source>
        <dbReference type="SAM" id="Phobius"/>
    </source>
</evidence>
<keyword evidence="4" id="KW-0677">Repeat</keyword>
<evidence type="ECO:0000259" key="9">
    <source>
        <dbReference type="PROSITE" id="PS51371"/>
    </source>
</evidence>